<proteinExistence type="predicted"/>
<reference evidence="1" key="1">
    <citation type="journal article" date="2023" name="Nat. Commun.">
        <title>Diploid and tetraploid genomes of Acorus and the evolution of monocots.</title>
        <authorList>
            <person name="Ma L."/>
            <person name="Liu K.W."/>
            <person name="Li Z."/>
            <person name="Hsiao Y.Y."/>
            <person name="Qi Y."/>
            <person name="Fu T."/>
            <person name="Tang G.D."/>
            <person name="Zhang D."/>
            <person name="Sun W.H."/>
            <person name="Liu D.K."/>
            <person name="Li Y."/>
            <person name="Chen G.Z."/>
            <person name="Liu X.D."/>
            <person name="Liao X.Y."/>
            <person name="Jiang Y.T."/>
            <person name="Yu X."/>
            <person name="Hao Y."/>
            <person name="Huang J."/>
            <person name="Zhao X.W."/>
            <person name="Ke S."/>
            <person name="Chen Y.Y."/>
            <person name="Wu W.L."/>
            <person name="Hsu J.L."/>
            <person name="Lin Y.F."/>
            <person name="Huang M.D."/>
            <person name="Li C.Y."/>
            <person name="Huang L."/>
            <person name="Wang Z.W."/>
            <person name="Zhao X."/>
            <person name="Zhong W.Y."/>
            <person name="Peng D.H."/>
            <person name="Ahmad S."/>
            <person name="Lan S."/>
            <person name="Zhang J.S."/>
            <person name="Tsai W.C."/>
            <person name="Van de Peer Y."/>
            <person name="Liu Z.J."/>
        </authorList>
    </citation>
    <scope>NUCLEOTIDE SEQUENCE</scope>
    <source>
        <strain evidence="1">CP</strain>
    </source>
</reference>
<organism evidence="1 2">
    <name type="scientific">Acorus calamus</name>
    <name type="common">Sweet flag</name>
    <dbReference type="NCBI Taxonomy" id="4465"/>
    <lineage>
        <taxon>Eukaryota</taxon>
        <taxon>Viridiplantae</taxon>
        <taxon>Streptophyta</taxon>
        <taxon>Embryophyta</taxon>
        <taxon>Tracheophyta</taxon>
        <taxon>Spermatophyta</taxon>
        <taxon>Magnoliopsida</taxon>
        <taxon>Liliopsida</taxon>
        <taxon>Acoraceae</taxon>
        <taxon>Acorus</taxon>
    </lineage>
</organism>
<gene>
    <name evidence="1" type="ORF">QJS10_CPB18g01688</name>
</gene>
<dbReference type="AlphaFoldDB" id="A0AAV9CRJ9"/>
<evidence type="ECO:0000313" key="2">
    <source>
        <dbReference type="Proteomes" id="UP001180020"/>
    </source>
</evidence>
<name>A0AAV9CRJ9_ACOCL</name>
<dbReference type="Proteomes" id="UP001180020">
    <property type="component" value="Unassembled WGS sequence"/>
</dbReference>
<keyword evidence="2" id="KW-1185">Reference proteome</keyword>
<evidence type="ECO:0000313" key="1">
    <source>
        <dbReference type="EMBL" id="KAK1290767.1"/>
    </source>
</evidence>
<reference evidence="1" key="2">
    <citation type="submission" date="2023-06" db="EMBL/GenBank/DDBJ databases">
        <authorList>
            <person name="Ma L."/>
            <person name="Liu K.-W."/>
            <person name="Li Z."/>
            <person name="Hsiao Y.-Y."/>
            <person name="Qi Y."/>
            <person name="Fu T."/>
            <person name="Tang G."/>
            <person name="Zhang D."/>
            <person name="Sun W.-H."/>
            <person name="Liu D.-K."/>
            <person name="Li Y."/>
            <person name="Chen G.-Z."/>
            <person name="Liu X.-D."/>
            <person name="Liao X.-Y."/>
            <person name="Jiang Y.-T."/>
            <person name="Yu X."/>
            <person name="Hao Y."/>
            <person name="Huang J."/>
            <person name="Zhao X.-W."/>
            <person name="Ke S."/>
            <person name="Chen Y.-Y."/>
            <person name="Wu W.-L."/>
            <person name="Hsu J.-L."/>
            <person name="Lin Y.-F."/>
            <person name="Huang M.-D."/>
            <person name="Li C.-Y."/>
            <person name="Huang L."/>
            <person name="Wang Z.-W."/>
            <person name="Zhao X."/>
            <person name="Zhong W.-Y."/>
            <person name="Peng D.-H."/>
            <person name="Ahmad S."/>
            <person name="Lan S."/>
            <person name="Zhang J.-S."/>
            <person name="Tsai W.-C."/>
            <person name="Van De Peer Y."/>
            <person name="Liu Z.-J."/>
        </authorList>
    </citation>
    <scope>NUCLEOTIDE SEQUENCE</scope>
    <source>
        <strain evidence="1">CP</strain>
        <tissue evidence="1">Leaves</tissue>
    </source>
</reference>
<dbReference type="EMBL" id="JAUJYO010000018">
    <property type="protein sequence ID" value="KAK1290767.1"/>
    <property type="molecule type" value="Genomic_DNA"/>
</dbReference>
<accession>A0AAV9CRJ9</accession>
<protein>
    <submittedName>
        <fullName evidence="1">Uncharacterized protein</fullName>
    </submittedName>
</protein>
<comment type="caution">
    <text evidence="1">The sequence shown here is derived from an EMBL/GenBank/DDBJ whole genome shotgun (WGS) entry which is preliminary data.</text>
</comment>
<sequence>MATEPSQTFQFHGYFPHRGPFFPSNVETSFSEVTNFKDQIHPPFIHHLMI</sequence>